<keyword evidence="5 12" id="KW-0819">tRNA processing</keyword>
<dbReference type="STRING" id="52586.A0A0B1PBR0"/>
<evidence type="ECO:0000256" key="7">
    <source>
        <dbReference type="ARBA" id="ARBA00039099"/>
    </source>
</evidence>
<dbReference type="InterPro" id="IPR029063">
    <property type="entry name" value="SAM-dependent_MTases_sf"/>
</dbReference>
<comment type="similarity">
    <text evidence="12">Belongs to the class I-like SAM-binding methyltransferase superfamily. Trm1 family.</text>
</comment>
<keyword evidence="4 12" id="KW-0949">S-adenosyl-L-methionine</keyword>
<dbReference type="PANTHER" id="PTHR10631">
    <property type="entry name" value="N 2 ,N 2 -DIMETHYLGUANOSINE TRNA METHYLTRANSFERASE"/>
    <property type="match status" value="1"/>
</dbReference>
<keyword evidence="6 12" id="KW-0694">RNA-binding</keyword>
<reference evidence="14 15" key="1">
    <citation type="journal article" date="2014" name="BMC Genomics">
        <title>Adaptive genomic structural variation in the grape powdery mildew pathogen, Erysiphe necator.</title>
        <authorList>
            <person name="Jones L."/>
            <person name="Riaz S."/>
            <person name="Morales-Cruz A."/>
            <person name="Amrine K.C."/>
            <person name="McGuire B."/>
            <person name="Gubler W.D."/>
            <person name="Walker M.A."/>
            <person name="Cantu D."/>
        </authorList>
    </citation>
    <scope>NUCLEOTIDE SEQUENCE [LARGE SCALE GENOMIC DNA]</scope>
    <source>
        <strain evidence="15">c</strain>
    </source>
</reference>
<comment type="caution">
    <text evidence="14">The sequence shown here is derived from an EMBL/GenBank/DDBJ whole genome shotgun (WGS) entry which is preliminary data.</text>
</comment>
<dbReference type="SUPFAM" id="SSF53335">
    <property type="entry name" value="S-adenosyl-L-methionine-dependent methyltransferases"/>
    <property type="match status" value="1"/>
</dbReference>
<proteinExistence type="inferred from homology"/>
<sequence>MRLWSQVLLGRSSEKLSKFKICSARKKFSYSTAMDVTAAPAIDQCIEYEGRRYTTLKEGLAYILIPADNSKVPQQSPLENSKPQDVFYNPIQQFNRDLSVLAIKAYGEQVVEVQKKKEKHSNLTKIRAKEKRCNKRKNHHDELLENLSTKKSCLPDITSPRTDNVKEEPNIALPTIEKNGSPIQPLTEARDDERIALVVPESSTSQDDGNCCLEREKIKDLKSDESNKAPSYVPHFTILDALSATGLRALRYAHEIPFVTSITANDLLPSATKQIKLNILHNRISSKIIVTNGNAISHMYNLIDSNKTSNLCTKPSKYNVIDLDPYGTASPFLDAAVQAVQDGGLLCVTCTDAAVWASNGWPEKCFALYGGLPLKGPLSHEAGLRLILHAIATSAARYGLAITPLLSLSIDFYARIFVRVYKSAQHVKFLAGKTMIVYNCDTGCGAWTTQMLGRNRFATSKKGNEMWKHGLEQGPSTNQNCAECGFKTHIGGPMYAGPLHDPDFVQRILDSIKDVDKETYQTIPRIQGMLTVALEECLSPSHMNENQSNPTDTQKKDVSSSALPNSVNDSHFTTDHTTIDPAPFLFMLPMLSKVLHTITPHENAIRGALRHLGYRATRSHTKGGCIKTDAPWKEIWRIMRAWVDERAPIKEGTIRENTAGWAILGLGLKEEEKKSKDLESLVHKTEIVSDHSNKIVFDETLGADKDRNRLVRYQRNPRENWGPMARAKGRIK</sequence>
<evidence type="ECO:0000313" key="15">
    <source>
        <dbReference type="Proteomes" id="UP000030854"/>
    </source>
</evidence>
<dbReference type="NCBIfam" id="TIGR00308">
    <property type="entry name" value="TRM1"/>
    <property type="match status" value="1"/>
</dbReference>
<evidence type="ECO:0000256" key="10">
    <source>
        <dbReference type="ARBA" id="ARBA00082896"/>
    </source>
</evidence>
<gene>
    <name evidence="14" type="ORF">EV44_g5532</name>
</gene>
<organism evidence="14 15">
    <name type="scientific">Uncinula necator</name>
    <name type="common">Grape powdery mildew</name>
    <dbReference type="NCBI Taxonomy" id="52586"/>
    <lineage>
        <taxon>Eukaryota</taxon>
        <taxon>Fungi</taxon>
        <taxon>Dikarya</taxon>
        <taxon>Ascomycota</taxon>
        <taxon>Pezizomycotina</taxon>
        <taxon>Leotiomycetes</taxon>
        <taxon>Erysiphales</taxon>
        <taxon>Erysiphaceae</taxon>
        <taxon>Erysiphe</taxon>
    </lineage>
</organism>
<evidence type="ECO:0000256" key="5">
    <source>
        <dbReference type="ARBA" id="ARBA00022694"/>
    </source>
</evidence>
<feature type="compositionally biased region" description="Polar residues" evidence="13">
    <location>
        <begin position="541"/>
        <end position="552"/>
    </location>
</feature>
<dbReference type="Gene3D" id="3.30.56.70">
    <property type="entry name" value="N2,N2-dimethylguanosine tRNA methyltransferase, C-terminal domain"/>
    <property type="match status" value="1"/>
</dbReference>
<dbReference type="GO" id="GO:0005634">
    <property type="term" value="C:nucleus"/>
    <property type="evidence" value="ECO:0007669"/>
    <property type="project" value="TreeGrafter"/>
</dbReference>
<evidence type="ECO:0000256" key="4">
    <source>
        <dbReference type="ARBA" id="ARBA00022691"/>
    </source>
</evidence>
<dbReference type="EC" id="2.1.1.216" evidence="7"/>
<dbReference type="FunFam" id="3.40.50.150:FF:000051">
    <property type="entry name" value="tRNA (guanine(26)-N(2))-dimethyltransferase"/>
    <property type="match status" value="1"/>
</dbReference>
<evidence type="ECO:0000256" key="12">
    <source>
        <dbReference type="PROSITE-ProRule" id="PRU00958"/>
    </source>
</evidence>
<evidence type="ECO:0000256" key="11">
    <source>
        <dbReference type="ARBA" id="ARBA00083299"/>
    </source>
</evidence>
<dbReference type="GO" id="GO:0002940">
    <property type="term" value="P:tRNA N2-guanine methylation"/>
    <property type="evidence" value="ECO:0007669"/>
    <property type="project" value="TreeGrafter"/>
</dbReference>
<dbReference type="PANTHER" id="PTHR10631:SF3">
    <property type="entry name" value="TRNA (GUANINE(26)-N(2))-DIMETHYLTRANSFERASE"/>
    <property type="match status" value="1"/>
</dbReference>
<evidence type="ECO:0000256" key="3">
    <source>
        <dbReference type="ARBA" id="ARBA00022679"/>
    </source>
</evidence>
<evidence type="ECO:0000313" key="14">
    <source>
        <dbReference type="EMBL" id="KHJ34104.1"/>
    </source>
</evidence>
<dbReference type="GO" id="GO:0160104">
    <property type="term" value="F:tRNA (guanine(26)-N2)-dimethyltransferase activity"/>
    <property type="evidence" value="ECO:0007669"/>
    <property type="project" value="UniProtKB-EC"/>
</dbReference>
<feature type="compositionally biased region" description="Polar residues" evidence="13">
    <location>
        <begin position="559"/>
        <end position="571"/>
    </location>
</feature>
<evidence type="ECO:0000256" key="1">
    <source>
        <dbReference type="ARBA" id="ARBA00022555"/>
    </source>
</evidence>
<keyword evidence="3 12" id="KW-0808">Transferase</keyword>
<evidence type="ECO:0000256" key="2">
    <source>
        <dbReference type="ARBA" id="ARBA00022603"/>
    </source>
</evidence>
<dbReference type="InterPro" id="IPR042296">
    <property type="entry name" value="tRNA_met_Trm1_C"/>
</dbReference>
<protein>
    <recommendedName>
        <fullName evidence="7">tRNA (guanine(26)-N(2))-dimethyltransferase</fullName>
        <ecNumber evidence="7">2.1.1.216</ecNumber>
    </recommendedName>
    <alternativeName>
        <fullName evidence="10">tRNA 2,2-dimethylguanosine-26 methyltransferase</fullName>
    </alternativeName>
    <alternativeName>
        <fullName evidence="9">tRNA(guanine-26,N(2)-N(2)) methyltransferase</fullName>
    </alternativeName>
    <alternativeName>
        <fullName evidence="11">tRNA(m(2,2)G26)dimethyltransferase</fullName>
    </alternativeName>
</protein>
<dbReference type="EMBL" id="JNVN01001055">
    <property type="protein sequence ID" value="KHJ34104.1"/>
    <property type="molecule type" value="Genomic_DNA"/>
</dbReference>
<dbReference type="Gene3D" id="3.40.50.150">
    <property type="entry name" value="Vaccinia Virus protein VP39"/>
    <property type="match status" value="1"/>
</dbReference>
<dbReference type="HOGENOM" id="CLU_010862_2_0_1"/>
<evidence type="ECO:0000256" key="9">
    <source>
        <dbReference type="ARBA" id="ARBA00077143"/>
    </source>
</evidence>
<dbReference type="OMA" id="MKCCHEM"/>
<dbReference type="GO" id="GO:0000049">
    <property type="term" value="F:tRNA binding"/>
    <property type="evidence" value="ECO:0007669"/>
    <property type="project" value="UniProtKB-UniRule"/>
</dbReference>
<feature type="region of interest" description="Disordered" evidence="13">
    <location>
        <begin position="541"/>
        <end position="574"/>
    </location>
</feature>
<dbReference type="AlphaFoldDB" id="A0A0B1PBR0"/>
<keyword evidence="2 12" id="KW-0489">Methyltransferase</keyword>
<evidence type="ECO:0000256" key="8">
    <source>
        <dbReference type="ARBA" id="ARBA00051897"/>
    </source>
</evidence>
<comment type="catalytic activity">
    <reaction evidence="8">
        <text>guanosine(26) in tRNA + 2 S-adenosyl-L-methionine = N(2)-dimethylguanosine(26) in tRNA + 2 S-adenosyl-L-homocysteine + 2 H(+)</text>
        <dbReference type="Rhea" id="RHEA:43140"/>
        <dbReference type="Rhea" id="RHEA-COMP:10359"/>
        <dbReference type="Rhea" id="RHEA-COMP:10360"/>
        <dbReference type="ChEBI" id="CHEBI:15378"/>
        <dbReference type="ChEBI" id="CHEBI:57856"/>
        <dbReference type="ChEBI" id="CHEBI:59789"/>
        <dbReference type="ChEBI" id="CHEBI:74269"/>
        <dbReference type="ChEBI" id="CHEBI:74513"/>
        <dbReference type="EC" id="2.1.1.216"/>
    </reaction>
</comment>
<dbReference type="FunFam" id="3.30.56.70:FF:000001">
    <property type="entry name" value="tRNA (guanine(26)-N(2))-dimethyltransferase"/>
    <property type="match status" value="1"/>
</dbReference>
<dbReference type="PROSITE" id="PS51626">
    <property type="entry name" value="SAM_MT_TRM1"/>
    <property type="match status" value="1"/>
</dbReference>
<keyword evidence="15" id="KW-1185">Reference proteome</keyword>
<evidence type="ECO:0000256" key="13">
    <source>
        <dbReference type="SAM" id="MobiDB-lite"/>
    </source>
</evidence>
<dbReference type="Proteomes" id="UP000030854">
    <property type="component" value="Unassembled WGS sequence"/>
</dbReference>
<accession>A0A0B1PBR0</accession>
<dbReference type="Pfam" id="PF02005">
    <property type="entry name" value="TRM"/>
    <property type="match status" value="2"/>
</dbReference>
<keyword evidence="1 12" id="KW-0820">tRNA-binding</keyword>
<name>A0A0B1PBR0_UNCNE</name>
<dbReference type="InterPro" id="IPR002905">
    <property type="entry name" value="Trm1"/>
</dbReference>
<evidence type="ECO:0000256" key="6">
    <source>
        <dbReference type="ARBA" id="ARBA00022884"/>
    </source>
</evidence>